<dbReference type="OMA" id="HELWNAN"/>
<name>M4BHI2_HYAAE</name>
<dbReference type="EnsemblProtists" id="HpaT805858">
    <property type="protein sequence ID" value="HpaP805858"/>
    <property type="gene ID" value="HpaG805858"/>
</dbReference>
<dbReference type="InParanoid" id="M4BHI2"/>
<dbReference type="HOGENOM" id="CLU_129024_0_0_1"/>
<evidence type="ECO:0000313" key="1">
    <source>
        <dbReference type="EnsemblProtists" id="HpaP805858"/>
    </source>
</evidence>
<dbReference type="AlphaFoldDB" id="M4BHI2"/>
<reference evidence="1" key="2">
    <citation type="submission" date="2015-06" db="UniProtKB">
        <authorList>
            <consortium name="EnsemblProtists"/>
        </authorList>
    </citation>
    <scope>IDENTIFICATION</scope>
    <source>
        <strain evidence="1">Emoy2</strain>
    </source>
</reference>
<protein>
    <submittedName>
        <fullName evidence="1">Uncharacterized protein</fullName>
    </submittedName>
</protein>
<dbReference type="Proteomes" id="UP000011713">
    <property type="component" value="Unassembled WGS sequence"/>
</dbReference>
<proteinExistence type="predicted"/>
<dbReference type="EMBL" id="JH598261">
    <property type="status" value="NOT_ANNOTATED_CDS"/>
    <property type="molecule type" value="Genomic_DNA"/>
</dbReference>
<organism evidence="1 2">
    <name type="scientific">Hyaloperonospora arabidopsidis (strain Emoy2)</name>
    <name type="common">Downy mildew agent</name>
    <name type="synonym">Peronospora arabidopsidis</name>
    <dbReference type="NCBI Taxonomy" id="559515"/>
    <lineage>
        <taxon>Eukaryota</taxon>
        <taxon>Sar</taxon>
        <taxon>Stramenopiles</taxon>
        <taxon>Oomycota</taxon>
        <taxon>Peronosporomycetes</taxon>
        <taxon>Peronosporales</taxon>
        <taxon>Peronosporaceae</taxon>
        <taxon>Hyaloperonospora</taxon>
    </lineage>
</organism>
<keyword evidence="2" id="KW-1185">Reference proteome</keyword>
<accession>M4BHI2</accession>
<dbReference type="STRING" id="559515.M4BHI2"/>
<dbReference type="eggNOG" id="ENOG502STMY">
    <property type="taxonomic scope" value="Eukaryota"/>
</dbReference>
<sequence>MVKQKYTSEGIPIEWDGCDWQYYKLIMRNVFEEQKMSNLIDERYDKKKLTTAEGQEAYDQLQLREKRYIFTDKSNPTVRGHRVRKLVHELWNANLEEERNVNAHLSRMFNLRTELADLQYIVNELDMREALLESLPTTTQFNQLRQTVWFASDSAAYSPEKIRELIRTAAALHEENTSGFGIGALMSVKRT</sequence>
<reference evidence="2" key="1">
    <citation type="journal article" date="2010" name="Science">
        <title>Signatures of adaptation to obligate biotrophy in the Hyaloperonospora arabidopsidis genome.</title>
        <authorList>
            <person name="Baxter L."/>
            <person name="Tripathy S."/>
            <person name="Ishaque N."/>
            <person name="Boot N."/>
            <person name="Cabral A."/>
            <person name="Kemen E."/>
            <person name="Thines M."/>
            <person name="Ah-Fong A."/>
            <person name="Anderson R."/>
            <person name="Badejoko W."/>
            <person name="Bittner-Eddy P."/>
            <person name="Boore J.L."/>
            <person name="Chibucos M.C."/>
            <person name="Coates M."/>
            <person name="Dehal P."/>
            <person name="Delehaunty K."/>
            <person name="Dong S."/>
            <person name="Downton P."/>
            <person name="Dumas B."/>
            <person name="Fabro G."/>
            <person name="Fronick C."/>
            <person name="Fuerstenberg S.I."/>
            <person name="Fulton L."/>
            <person name="Gaulin E."/>
            <person name="Govers F."/>
            <person name="Hughes L."/>
            <person name="Humphray S."/>
            <person name="Jiang R.H."/>
            <person name="Judelson H."/>
            <person name="Kamoun S."/>
            <person name="Kyung K."/>
            <person name="Meijer H."/>
            <person name="Minx P."/>
            <person name="Morris P."/>
            <person name="Nelson J."/>
            <person name="Phuntumart V."/>
            <person name="Qutob D."/>
            <person name="Rehmany A."/>
            <person name="Rougon-Cardoso A."/>
            <person name="Ryden P."/>
            <person name="Torto-Alalibo T."/>
            <person name="Studholme D."/>
            <person name="Wang Y."/>
            <person name="Win J."/>
            <person name="Wood J."/>
            <person name="Clifton S.W."/>
            <person name="Rogers J."/>
            <person name="Van den Ackerveken G."/>
            <person name="Jones J.D."/>
            <person name="McDowell J.M."/>
            <person name="Beynon J."/>
            <person name="Tyler B.M."/>
        </authorList>
    </citation>
    <scope>NUCLEOTIDE SEQUENCE [LARGE SCALE GENOMIC DNA]</scope>
    <source>
        <strain evidence="2">Emoy2</strain>
    </source>
</reference>
<dbReference type="VEuPathDB" id="FungiDB:HpaG805858"/>
<evidence type="ECO:0000313" key="2">
    <source>
        <dbReference type="Proteomes" id="UP000011713"/>
    </source>
</evidence>